<proteinExistence type="predicted"/>
<dbReference type="SUPFAM" id="SSF63817">
    <property type="entry name" value="Sortase"/>
    <property type="match status" value="1"/>
</dbReference>
<evidence type="ECO:0000313" key="2">
    <source>
        <dbReference type="EMBL" id="OGE16365.1"/>
    </source>
</evidence>
<dbReference type="AlphaFoldDB" id="A0A1F5IJ30"/>
<dbReference type="Pfam" id="PF04203">
    <property type="entry name" value="Sortase"/>
    <property type="match status" value="1"/>
</dbReference>
<comment type="caution">
    <text evidence="2">The sequence shown here is derived from an EMBL/GenBank/DDBJ whole genome shotgun (WGS) entry which is preliminary data.</text>
</comment>
<dbReference type="Gene3D" id="2.40.260.10">
    <property type="entry name" value="Sortase"/>
    <property type="match status" value="1"/>
</dbReference>
<evidence type="ECO:0008006" key="4">
    <source>
        <dbReference type="Google" id="ProtNLM"/>
    </source>
</evidence>
<dbReference type="GO" id="GO:0016787">
    <property type="term" value="F:hydrolase activity"/>
    <property type="evidence" value="ECO:0007669"/>
    <property type="project" value="UniProtKB-KW"/>
</dbReference>
<dbReference type="InterPro" id="IPR005754">
    <property type="entry name" value="Sortase"/>
</dbReference>
<organism evidence="2 3">
    <name type="scientific">Candidatus Daviesbacteria bacterium RIFCSPHIGHO2_01_FULL_36_37</name>
    <dbReference type="NCBI Taxonomy" id="1797758"/>
    <lineage>
        <taxon>Bacteria</taxon>
        <taxon>Candidatus Daviesiibacteriota</taxon>
    </lineage>
</organism>
<keyword evidence="1" id="KW-0378">Hydrolase</keyword>
<accession>A0A1F5IJ30</accession>
<dbReference type="STRING" id="1797758.A2858_04145"/>
<name>A0A1F5IJ30_9BACT</name>
<evidence type="ECO:0000256" key="1">
    <source>
        <dbReference type="ARBA" id="ARBA00022801"/>
    </source>
</evidence>
<dbReference type="CDD" id="cd05830">
    <property type="entry name" value="Sortase_E"/>
    <property type="match status" value="1"/>
</dbReference>
<sequence>MIFKGFFLLLLGLGIFVLVQVVMPYLAFKSWEIIAFDNDSLLVDPNPRGVRQAVLGVSEQEFSIQSIGNFPAFVSKRTILAPEYREFFLSIPKLKLEKIKVLTNSNDFSETLAQLPGTAMPGEKGNLFITGHSSLPINLDRKLVPFFKDLPNIKSGDEIILEAGNQKFIYTVMGLKIVDPKDISVIEPPEGLGRYLTLMTCVPPGFNTKRLIVLSKIKI</sequence>
<protein>
    <recommendedName>
        <fullName evidence="4">Sortase</fullName>
    </recommendedName>
</protein>
<dbReference type="InterPro" id="IPR042003">
    <property type="entry name" value="Sortase_E"/>
</dbReference>
<gene>
    <name evidence="2" type="ORF">A2858_04145</name>
</gene>
<dbReference type="InterPro" id="IPR023365">
    <property type="entry name" value="Sortase_dom-sf"/>
</dbReference>
<evidence type="ECO:0000313" key="3">
    <source>
        <dbReference type="Proteomes" id="UP000178457"/>
    </source>
</evidence>
<reference evidence="2 3" key="1">
    <citation type="journal article" date="2016" name="Nat. Commun.">
        <title>Thousands of microbial genomes shed light on interconnected biogeochemical processes in an aquifer system.</title>
        <authorList>
            <person name="Anantharaman K."/>
            <person name="Brown C.T."/>
            <person name="Hug L.A."/>
            <person name="Sharon I."/>
            <person name="Castelle C.J."/>
            <person name="Probst A.J."/>
            <person name="Thomas B.C."/>
            <person name="Singh A."/>
            <person name="Wilkins M.J."/>
            <person name="Karaoz U."/>
            <person name="Brodie E.L."/>
            <person name="Williams K.H."/>
            <person name="Hubbard S.S."/>
            <person name="Banfield J.F."/>
        </authorList>
    </citation>
    <scope>NUCLEOTIDE SEQUENCE [LARGE SCALE GENOMIC DNA]</scope>
</reference>
<dbReference type="Proteomes" id="UP000178457">
    <property type="component" value="Unassembled WGS sequence"/>
</dbReference>
<dbReference type="EMBL" id="MFCL01000015">
    <property type="protein sequence ID" value="OGE16365.1"/>
    <property type="molecule type" value="Genomic_DNA"/>
</dbReference>
<dbReference type="NCBIfam" id="TIGR01076">
    <property type="entry name" value="sortase_fam"/>
    <property type="match status" value="1"/>
</dbReference>